<evidence type="ECO:0000313" key="3">
    <source>
        <dbReference type="EMBL" id="NEW74165.1"/>
    </source>
</evidence>
<proteinExistence type="predicted"/>
<accession>A0A6G4ALE6</accession>
<comment type="caution">
    <text evidence="3">The sequence shown here is derived from an EMBL/GenBank/DDBJ whole genome shotgun (WGS) entry which is preliminary data.</text>
</comment>
<dbReference type="SUPFAM" id="SSF52129">
    <property type="entry name" value="Caspase-like"/>
    <property type="match status" value="1"/>
</dbReference>
<dbReference type="GO" id="GO:0004197">
    <property type="term" value="F:cysteine-type endopeptidase activity"/>
    <property type="evidence" value="ECO:0007669"/>
    <property type="project" value="InterPro"/>
</dbReference>
<organism evidence="3 4">
    <name type="scientific">Streptomyces rhizosphaericus</name>
    <dbReference type="NCBI Taxonomy" id="114699"/>
    <lineage>
        <taxon>Bacteria</taxon>
        <taxon>Bacillati</taxon>
        <taxon>Actinomycetota</taxon>
        <taxon>Actinomycetes</taxon>
        <taxon>Kitasatosporales</taxon>
        <taxon>Streptomycetaceae</taxon>
        <taxon>Streptomyces</taxon>
        <taxon>Streptomyces violaceusniger group</taxon>
    </lineage>
</organism>
<dbReference type="AlphaFoldDB" id="A0A6G4ALE6"/>
<dbReference type="RefSeq" id="WP_164431661.1">
    <property type="nucleotide sequence ID" value="NZ_JAAIKT010000040.1"/>
</dbReference>
<protein>
    <submittedName>
        <fullName evidence="3">Caspase family protein</fullName>
    </submittedName>
</protein>
<name>A0A6G4ALE6_9ACTN</name>
<sequence length="596" mass="65168">MYRALLIGNSEFPGDPDHLRSLLGPPADVSLLAAALMDPDTGLHQADAVRTVLEETAQRIRDELEEFFESALTHEQLFLYYSGHGLLDLRNRLRLCARDTTVRRLQARSVDLEFINGLIDGCAARSIVVILDCCFSGAAAVKGQDPAARLAGHGRFVMTSSSHGDTSADAEEAGAASPFTRHLVTGLRSGAPGRDGLVTAYDIYRYVHGRLRASGQIPHMKTEAGVGAIPLARRPPQPAETETTDAPARAAGDDAAPLDVRPVFTDPDGNRSLLATYTDFSGVLHVHLPQHGVVLTTHRDEITASGEGTPVTAELYRHADVTWRDIHARVSGHKMAELRADSSGGAVSFDLPGDAGTVEWQQSQVRAFRQASSRGRWPGTPLAPNSTANEYKTDRGYRRLRAAAWRVLLWSLSALVLMTAVQGALTGDTWYERAGRTVIALAIGVCVIQALRYLGDAWRFLHIRSVLRSSGLYAVPMLMKTGWEEEVIADSSSGGFIGGFKVDDKPFAWLRYDSAPQAPPAQGEPDGILPEEEEWPMWRSLAVPLHHFHSRDITERSDRSDRSGIEHVEVIGTPKPGRWVIIRTEDGMLWPHAKAQ</sequence>
<dbReference type="GO" id="GO:0006508">
    <property type="term" value="P:proteolysis"/>
    <property type="evidence" value="ECO:0007669"/>
    <property type="project" value="InterPro"/>
</dbReference>
<gene>
    <name evidence="3" type="ORF">G4H13_28335</name>
</gene>
<dbReference type="EMBL" id="JAAIKT010000040">
    <property type="protein sequence ID" value="NEW74165.1"/>
    <property type="molecule type" value="Genomic_DNA"/>
</dbReference>
<feature type="region of interest" description="Disordered" evidence="1">
    <location>
        <begin position="231"/>
        <end position="253"/>
    </location>
</feature>
<evidence type="ECO:0000259" key="2">
    <source>
        <dbReference type="Pfam" id="PF00656"/>
    </source>
</evidence>
<dbReference type="InterPro" id="IPR011600">
    <property type="entry name" value="Pept_C14_caspase"/>
</dbReference>
<evidence type="ECO:0000256" key="1">
    <source>
        <dbReference type="SAM" id="MobiDB-lite"/>
    </source>
</evidence>
<dbReference type="Proteomes" id="UP000476310">
    <property type="component" value="Unassembled WGS sequence"/>
</dbReference>
<reference evidence="3" key="1">
    <citation type="submission" date="2020-02" db="EMBL/GenBank/DDBJ databases">
        <title>A new Streptomyces sp. for controlling soil-borne diseases.</title>
        <authorList>
            <person name="Li X."/>
            <person name="Tian Y."/>
            <person name="Gao K."/>
        </authorList>
    </citation>
    <scope>NUCLEOTIDE SEQUENCE [LARGE SCALE GENOMIC DNA]</scope>
    <source>
        <strain evidence="3">0250</strain>
    </source>
</reference>
<feature type="domain" description="Peptidase C14 caspase" evidence="2">
    <location>
        <begin position="3"/>
        <end position="220"/>
    </location>
</feature>
<dbReference type="Pfam" id="PF00656">
    <property type="entry name" value="Peptidase_C14"/>
    <property type="match status" value="1"/>
</dbReference>
<dbReference type="NCBIfam" id="NF047832">
    <property type="entry name" value="caspase_w_EACC1"/>
    <property type="match status" value="1"/>
</dbReference>
<dbReference type="Gene3D" id="3.40.50.1460">
    <property type="match status" value="1"/>
</dbReference>
<dbReference type="InterPro" id="IPR029030">
    <property type="entry name" value="Caspase-like_dom_sf"/>
</dbReference>
<keyword evidence="4" id="KW-1185">Reference proteome</keyword>
<evidence type="ECO:0000313" key="4">
    <source>
        <dbReference type="Proteomes" id="UP000476310"/>
    </source>
</evidence>